<feature type="coiled-coil region" evidence="4">
    <location>
        <begin position="329"/>
        <end position="367"/>
    </location>
</feature>
<dbReference type="PANTHER" id="PTHR15245:SF20">
    <property type="entry name" value="SYMPLEKIN"/>
    <property type="match status" value="1"/>
</dbReference>
<feature type="region of interest" description="Disordered" evidence="5">
    <location>
        <begin position="470"/>
        <end position="489"/>
    </location>
</feature>
<evidence type="ECO:0000259" key="7">
    <source>
        <dbReference type="Pfam" id="PF12295"/>
    </source>
</evidence>
<dbReference type="Pfam" id="PF11935">
    <property type="entry name" value="SYMPK_PTA1_N"/>
    <property type="match status" value="1"/>
</dbReference>
<comment type="caution">
    <text evidence="8">The sequence shown here is derived from an EMBL/GenBank/DDBJ whole genome shotgun (WGS) entry which is preliminary data.</text>
</comment>
<feature type="compositionally biased region" description="Polar residues" evidence="5">
    <location>
        <begin position="472"/>
        <end position="489"/>
    </location>
</feature>
<sequence length="1109" mass="128079">MEIGSDKNQIEDTLEKVAELLNEASISNKDSVRLTNLKHVQELIVYKNPELLDNFLDEILQFQLDKSGEVKKFVVSFIEEACKKDTETIFKLIDNFRYLLFDENVNVQKRAYLAMINIFKNTLKWVVRNQNKLNDEQKQTWYTLLDLKNHIASQLDSDNDGIRTCCIKFLESLILCMSERLKESIIPHVNKGDFSVDQLDQVETDLFNRDELKEEGRYHFKTLLEYTLSSHISSVNLISSICVLSNIAKQRPEFIQTVLETYSKILSNIPPTLGKSQLNAVKKQMKLQIQSICKSSLCVGFVSELTSLLSDLGCSPNEINRLIPKNISIESNKRRLNQAQTNLDSKKVKLNQDQKNQEKLIDSLVERLQSKENVTDLVLVSMTNLPDKMSLKFSQEYKAISNPGSVQQIRSLAQMLVTYIGENNFESTSQNILTVDDDDLDEEEDDDLKFKLKLKSEKIDYSETVGKHPIHRQSSVSTPSKTLPTNLNKSASNKTFKLNDVTNNIINKIDQTQLQDLYNKAHNRILETDENVNRNKHACIIRKKVLVESTTLPGYDQKLTNYVFEDVKKRIDLALIWLYNNYLKIKQCYHKKSTLENMKYKLENGLNIKEEEQMDIVEVGHEVTKMEVIEQNEQYILNQIEFYEAEYDRTLISILDSLQQRKEQKDLLFSKFITQVPYLTDNALNLLKNCCQDSEKFLFNMSTLSELIVTRSKQRNELLQILLQFTSLSNQVLRENACTICLNLYERKQFAQIIEDYAFNRLKYLSLPNPPSELINDLTEETQEMLDASTWNEDMIKSCLYLYLELIPVNHKLINGLSEVYIESVAEIKRVILKMLETPIKKMGMDSQELLKLIQDFPRNSETLVLRIIHILTEKSQPSIDLVNKVRNLYATKLPDVRFLIPILTGLTKAEVIAALPQLIKLSNAVVKEVFNRLLGINTNIPVHKSPVNPTELLVALHQIDQANCDLKTVINATSLCFAEKQIYTQEVLTSVMQQLIEITPIPTLYMRTVIQSLTIYPKLSNFVVIMMQRLIGKQIWKSPKVWEGFIKCCQRIKPLSHQILLKLQPAQLKEVFQVAPDLKEHLNKYVHSITPLERAQITTETMELIENL</sequence>
<evidence type="ECO:0008006" key="10">
    <source>
        <dbReference type="Google" id="ProtNLM"/>
    </source>
</evidence>
<keyword evidence="4" id="KW-0175">Coiled coil</keyword>
<dbReference type="InterPro" id="IPR032460">
    <property type="entry name" value="Symplekin/Pta1_N"/>
</dbReference>
<evidence type="ECO:0000256" key="3">
    <source>
        <dbReference type="ARBA" id="ARBA00023242"/>
    </source>
</evidence>
<dbReference type="EMBL" id="CAJNOC010001618">
    <property type="protein sequence ID" value="CAF0878916.1"/>
    <property type="molecule type" value="Genomic_DNA"/>
</dbReference>
<dbReference type="OrthoDB" id="331600at2759"/>
<dbReference type="GO" id="GO:0005847">
    <property type="term" value="C:mRNA cleavage and polyadenylation specificity factor complex"/>
    <property type="evidence" value="ECO:0007669"/>
    <property type="project" value="TreeGrafter"/>
</dbReference>
<proteinExistence type="predicted"/>
<evidence type="ECO:0000256" key="5">
    <source>
        <dbReference type="SAM" id="MobiDB-lite"/>
    </source>
</evidence>
<dbReference type="GO" id="GO:0006397">
    <property type="term" value="P:mRNA processing"/>
    <property type="evidence" value="ECO:0007669"/>
    <property type="project" value="UniProtKB-KW"/>
</dbReference>
<comment type="subcellular location">
    <subcellularLocation>
        <location evidence="1">Nucleus</location>
    </subcellularLocation>
</comment>
<dbReference type="InterPro" id="IPR021850">
    <property type="entry name" value="Symplekin/Pta1"/>
</dbReference>
<dbReference type="PANTHER" id="PTHR15245">
    <property type="entry name" value="SYMPLEKIN-RELATED"/>
    <property type="match status" value="1"/>
</dbReference>
<keyword evidence="3" id="KW-0539">Nucleus</keyword>
<name>A0A813XNQ5_9BILA</name>
<keyword evidence="2" id="KW-0507">mRNA processing</keyword>
<dbReference type="Pfam" id="PF12295">
    <property type="entry name" value="Symplekin_C"/>
    <property type="match status" value="1"/>
</dbReference>
<evidence type="ECO:0000256" key="1">
    <source>
        <dbReference type="ARBA" id="ARBA00004123"/>
    </source>
</evidence>
<feature type="domain" description="Symplekin/Pta1 N-terminal" evidence="6">
    <location>
        <begin position="105"/>
        <end position="328"/>
    </location>
</feature>
<evidence type="ECO:0000313" key="8">
    <source>
        <dbReference type="EMBL" id="CAF0878916.1"/>
    </source>
</evidence>
<evidence type="ECO:0000259" key="6">
    <source>
        <dbReference type="Pfam" id="PF11935"/>
    </source>
</evidence>
<feature type="domain" description="Symplekin C-terminal" evidence="7">
    <location>
        <begin position="896"/>
        <end position="1074"/>
    </location>
</feature>
<keyword evidence="9" id="KW-1185">Reference proteome</keyword>
<organism evidence="8 9">
    <name type="scientific">Brachionus calyciflorus</name>
    <dbReference type="NCBI Taxonomy" id="104777"/>
    <lineage>
        <taxon>Eukaryota</taxon>
        <taxon>Metazoa</taxon>
        <taxon>Spiralia</taxon>
        <taxon>Gnathifera</taxon>
        <taxon>Rotifera</taxon>
        <taxon>Eurotatoria</taxon>
        <taxon>Monogononta</taxon>
        <taxon>Pseudotrocha</taxon>
        <taxon>Ploima</taxon>
        <taxon>Brachionidae</taxon>
        <taxon>Brachionus</taxon>
    </lineage>
</organism>
<evidence type="ECO:0000313" key="9">
    <source>
        <dbReference type="Proteomes" id="UP000663879"/>
    </source>
</evidence>
<dbReference type="InterPro" id="IPR011989">
    <property type="entry name" value="ARM-like"/>
</dbReference>
<dbReference type="SUPFAM" id="SSF48371">
    <property type="entry name" value="ARM repeat"/>
    <property type="match status" value="1"/>
</dbReference>
<dbReference type="InterPro" id="IPR016024">
    <property type="entry name" value="ARM-type_fold"/>
</dbReference>
<dbReference type="Proteomes" id="UP000663879">
    <property type="component" value="Unassembled WGS sequence"/>
</dbReference>
<evidence type="ECO:0000256" key="4">
    <source>
        <dbReference type="SAM" id="Coils"/>
    </source>
</evidence>
<dbReference type="AlphaFoldDB" id="A0A813XNQ5"/>
<dbReference type="Gene3D" id="1.25.10.10">
    <property type="entry name" value="Leucine-rich Repeat Variant"/>
    <property type="match status" value="1"/>
</dbReference>
<gene>
    <name evidence="8" type="ORF">OXX778_LOCUS10313</name>
</gene>
<protein>
    <recommendedName>
        <fullName evidence="10">Symplekin</fullName>
    </recommendedName>
</protein>
<evidence type="ECO:0000256" key="2">
    <source>
        <dbReference type="ARBA" id="ARBA00022664"/>
    </source>
</evidence>
<dbReference type="InterPro" id="IPR022075">
    <property type="entry name" value="Symplekin_C"/>
</dbReference>
<reference evidence="8" key="1">
    <citation type="submission" date="2021-02" db="EMBL/GenBank/DDBJ databases">
        <authorList>
            <person name="Nowell W R."/>
        </authorList>
    </citation>
    <scope>NUCLEOTIDE SEQUENCE</scope>
    <source>
        <strain evidence="8">Ploen Becks lab</strain>
    </source>
</reference>
<accession>A0A813XNQ5</accession>